<proteinExistence type="predicted"/>
<protein>
    <submittedName>
        <fullName evidence="1">Uncharacterized protein</fullName>
    </submittedName>
</protein>
<keyword evidence="2" id="KW-1185">Reference proteome</keyword>
<accession>A0A8X6VJ50</accession>
<organism evidence="1 2">
    <name type="scientific">Trichonephila clavipes</name>
    <name type="common">Golden silk orbweaver</name>
    <name type="synonym">Nephila clavipes</name>
    <dbReference type="NCBI Taxonomy" id="2585209"/>
    <lineage>
        <taxon>Eukaryota</taxon>
        <taxon>Metazoa</taxon>
        <taxon>Ecdysozoa</taxon>
        <taxon>Arthropoda</taxon>
        <taxon>Chelicerata</taxon>
        <taxon>Arachnida</taxon>
        <taxon>Araneae</taxon>
        <taxon>Araneomorphae</taxon>
        <taxon>Entelegynae</taxon>
        <taxon>Araneoidea</taxon>
        <taxon>Nephilidae</taxon>
        <taxon>Trichonephila</taxon>
    </lineage>
</organism>
<gene>
    <name evidence="1" type="ORF">TNCV_1118961</name>
</gene>
<evidence type="ECO:0000313" key="1">
    <source>
        <dbReference type="EMBL" id="GFY20662.1"/>
    </source>
</evidence>
<sequence length="106" mass="12086">MRAAPLWYGVRYLGPLDSAGENPIHNPFLEDPVHPLVKTVFPKERLLFQDHNTPIDAARCVLVGFEKNSRFRSTRTIIMKFGLNVSFVELKSAKNVPFGNRLSARY</sequence>
<dbReference type="EMBL" id="BMAU01021356">
    <property type="protein sequence ID" value="GFY20662.1"/>
    <property type="molecule type" value="Genomic_DNA"/>
</dbReference>
<name>A0A8X6VJ50_TRICX</name>
<dbReference type="AlphaFoldDB" id="A0A8X6VJ50"/>
<evidence type="ECO:0000313" key="2">
    <source>
        <dbReference type="Proteomes" id="UP000887159"/>
    </source>
</evidence>
<dbReference type="Proteomes" id="UP000887159">
    <property type="component" value="Unassembled WGS sequence"/>
</dbReference>
<reference evidence="1" key="1">
    <citation type="submission" date="2020-08" db="EMBL/GenBank/DDBJ databases">
        <title>Multicomponent nature underlies the extraordinary mechanical properties of spider dragline silk.</title>
        <authorList>
            <person name="Kono N."/>
            <person name="Nakamura H."/>
            <person name="Mori M."/>
            <person name="Yoshida Y."/>
            <person name="Ohtoshi R."/>
            <person name="Malay A.D."/>
            <person name="Moran D.A.P."/>
            <person name="Tomita M."/>
            <person name="Numata K."/>
            <person name="Arakawa K."/>
        </authorList>
    </citation>
    <scope>NUCLEOTIDE SEQUENCE</scope>
</reference>
<comment type="caution">
    <text evidence="1">The sequence shown here is derived from an EMBL/GenBank/DDBJ whole genome shotgun (WGS) entry which is preliminary data.</text>
</comment>